<feature type="transmembrane region" description="Helical" evidence="8">
    <location>
        <begin position="601"/>
        <end position="624"/>
    </location>
</feature>
<dbReference type="VEuPathDB" id="VectorBase:PPAI006000"/>
<dbReference type="GO" id="GO:0016323">
    <property type="term" value="C:basolateral plasma membrane"/>
    <property type="evidence" value="ECO:0007669"/>
    <property type="project" value="TreeGrafter"/>
</dbReference>
<evidence type="ECO:0000256" key="2">
    <source>
        <dbReference type="ARBA" id="ARBA00009657"/>
    </source>
</evidence>
<keyword evidence="5 8" id="KW-1133">Transmembrane helix</keyword>
<feature type="transmembrane region" description="Helical" evidence="8">
    <location>
        <begin position="548"/>
        <end position="573"/>
    </location>
</feature>
<dbReference type="InterPro" id="IPR036259">
    <property type="entry name" value="MFS_trans_sf"/>
</dbReference>
<evidence type="ECO:0000256" key="5">
    <source>
        <dbReference type="ARBA" id="ARBA00022989"/>
    </source>
</evidence>
<reference evidence="9" key="1">
    <citation type="submission" date="2022-08" db="UniProtKB">
        <authorList>
            <consortium name="EnsemblMetazoa"/>
        </authorList>
    </citation>
    <scope>IDENTIFICATION</scope>
    <source>
        <strain evidence="9">Israel</strain>
    </source>
</reference>
<dbReference type="PROSITE" id="PS51465">
    <property type="entry name" value="KAZAL_2"/>
    <property type="match status" value="1"/>
</dbReference>
<keyword evidence="10" id="KW-1185">Reference proteome</keyword>
<evidence type="ECO:0000313" key="10">
    <source>
        <dbReference type="Proteomes" id="UP000092462"/>
    </source>
</evidence>
<keyword evidence="8" id="KW-0406">Ion transport</keyword>
<accession>A0A1B0DDM7</accession>
<dbReference type="PANTHER" id="PTHR11388:SF76">
    <property type="entry name" value="SOLUTE CARRIER ORGANIC ANION TRANSPORTER FAMILY MEMBER"/>
    <property type="match status" value="1"/>
</dbReference>
<evidence type="ECO:0000256" key="6">
    <source>
        <dbReference type="ARBA" id="ARBA00023136"/>
    </source>
</evidence>
<feature type="transmembrane region" description="Helical" evidence="8">
    <location>
        <begin position="512"/>
        <end position="536"/>
    </location>
</feature>
<keyword evidence="3" id="KW-1003">Cell membrane</keyword>
<feature type="transmembrane region" description="Helical" evidence="8">
    <location>
        <begin position="367"/>
        <end position="387"/>
    </location>
</feature>
<dbReference type="Gene3D" id="3.30.60.30">
    <property type="match status" value="1"/>
</dbReference>
<dbReference type="Gene3D" id="1.20.1250.20">
    <property type="entry name" value="MFS general substrate transporter like domains"/>
    <property type="match status" value="1"/>
</dbReference>
<organism evidence="9 10">
    <name type="scientific">Phlebotomus papatasi</name>
    <name type="common">Sandfly</name>
    <dbReference type="NCBI Taxonomy" id="29031"/>
    <lineage>
        <taxon>Eukaryota</taxon>
        <taxon>Metazoa</taxon>
        <taxon>Ecdysozoa</taxon>
        <taxon>Arthropoda</taxon>
        <taxon>Hexapoda</taxon>
        <taxon>Insecta</taxon>
        <taxon>Pterygota</taxon>
        <taxon>Neoptera</taxon>
        <taxon>Endopterygota</taxon>
        <taxon>Diptera</taxon>
        <taxon>Nematocera</taxon>
        <taxon>Psychodoidea</taxon>
        <taxon>Psychodidae</taxon>
        <taxon>Phlebotomus</taxon>
        <taxon>Phlebotomus</taxon>
    </lineage>
</organism>
<dbReference type="EnsemblMetazoa" id="PPAI006000-RA">
    <property type="protein sequence ID" value="PPAI006000-PA"/>
    <property type="gene ID" value="PPAI006000"/>
</dbReference>
<evidence type="ECO:0000256" key="3">
    <source>
        <dbReference type="ARBA" id="ARBA00022475"/>
    </source>
</evidence>
<evidence type="ECO:0000256" key="1">
    <source>
        <dbReference type="ARBA" id="ARBA00004651"/>
    </source>
</evidence>
<keyword evidence="7" id="KW-1015">Disulfide bond</keyword>
<evidence type="ECO:0000256" key="4">
    <source>
        <dbReference type="ARBA" id="ARBA00022692"/>
    </source>
</evidence>
<evidence type="ECO:0000313" key="9">
    <source>
        <dbReference type="EnsemblMetazoa" id="PPAI006000-PA"/>
    </source>
</evidence>
<proteinExistence type="inferred from homology"/>
<dbReference type="Pfam" id="PF03137">
    <property type="entry name" value="OATP"/>
    <property type="match status" value="1"/>
</dbReference>
<dbReference type="EMBL" id="AJVK01014539">
    <property type="status" value="NOT_ANNOTATED_CDS"/>
    <property type="molecule type" value="Genomic_DNA"/>
</dbReference>
<evidence type="ECO:0000256" key="8">
    <source>
        <dbReference type="RuleBase" id="RU362056"/>
    </source>
</evidence>
<dbReference type="InterPro" id="IPR002350">
    <property type="entry name" value="Kazal_dom"/>
</dbReference>
<feature type="transmembrane region" description="Helical" evidence="8">
    <location>
        <begin position="75"/>
        <end position="95"/>
    </location>
</feature>
<dbReference type="CDD" id="cd17336">
    <property type="entry name" value="MFS_SLCO_OATP"/>
    <property type="match status" value="1"/>
</dbReference>
<feature type="transmembrane region" description="Helical" evidence="8">
    <location>
        <begin position="262"/>
        <end position="283"/>
    </location>
</feature>
<keyword evidence="8" id="KW-0813">Transport</keyword>
<keyword evidence="4 8" id="KW-0812">Transmembrane</keyword>
<dbReference type="AlphaFoldDB" id="A0A1B0DDM7"/>
<dbReference type="Proteomes" id="UP000092462">
    <property type="component" value="Unassembled WGS sequence"/>
</dbReference>
<protein>
    <recommendedName>
        <fullName evidence="8">Solute carrier organic anion transporter family member</fullName>
    </recommendedName>
</protein>
<name>A0A1B0DDM7_PHLPP</name>
<feature type="transmembrane region" description="Helical" evidence="8">
    <location>
        <begin position="329"/>
        <end position="347"/>
    </location>
</feature>
<feature type="transmembrane region" description="Helical" evidence="8">
    <location>
        <begin position="102"/>
        <end position="124"/>
    </location>
</feature>
<dbReference type="GO" id="GO:0015347">
    <property type="term" value="F:sodium-independent organic anion transmembrane transporter activity"/>
    <property type="evidence" value="ECO:0007669"/>
    <property type="project" value="TreeGrafter"/>
</dbReference>
<dbReference type="SUPFAM" id="SSF100895">
    <property type="entry name" value="Kazal-type serine protease inhibitors"/>
    <property type="match status" value="1"/>
</dbReference>
<dbReference type="Pfam" id="PF07648">
    <property type="entry name" value="Kazal_2"/>
    <property type="match status" value="1"/>
</dbReference>
<dbReference type="PANTHER" id="PTHR11388">
    <property type="entry name" value="ORGANIC ANION TRANSPORTER"/>
    <property type="match status" value="1"/>
</dbReference>
<dbReference type="GO" id="GO:0006811">
    <property type="term" value="P:monoatomic ion transport"/>
    <property type="evidence" value="ECO:0007669"/>
    <property type="project" value="UniProtKB-KW"/>
</dbReference>
<comment type="similarity">
    <text evidence="2 8">Belongs to the organo anion transporter (TC 2.A.60) family.</text>
</comment>
<feature type="transmembrane region" description="Helical" evidence="8">
    <location>
        <begin position="399"/>
        <end position="416"/>
    </location>
</feature>
<sequence length="653" mass="72793">MTQEDIKSNQKESDESIFALNLFSHPFNRFANKNVYVVISGISGAVFMSRFTYFYGTISTIEKRFKIPNRIIGLWSIGHEMVMIFVAICVTYLAGKGHKPRWIGIGLIATSISCLLMAFPHFIYGGGSAESFTLEYGSDHNTYDRDHTLEREKRKDLCNSDIDYAAKCDTDEGHTEPQIIFFAAQMIAGIGSALFSSLSSIYMDDNVKKENTPFLISIMFFLGMTGPLLGFALAGLCVKLFVSPSLTPTIADNDPRWVGSWWLGWIVLSSILIMFSIMVCLFPKIMPSAARRKRLAILQGKSQANEDVIPASWNDFLGTIKRLLTNKIYVLYNITGLFSVYGMEPYFMYTPKYIESLYQKTPTESNFYTGTVGFIFTGIGTILSGFVMSRYKPSAKKIVIWNCVISFVCVMCNLTYSQLGCTAKESVFDANTLSIQSSCIENCNCDFVQYAPVCGEDNKTYISACHAGCRDRIDLEGNSTKLYINCTCIASALPEGGSATEGACPIDCKKEFTVFLVTMSFLRLMVATGMASNFLLCMRCVAEKDKTVSLGLSMAFYSILGFMPIPVVFGALVDSTCDLWGKTCTTSGNCWLYNGPSLRYLLNLTTSFSNSIAFCLNIVLCYFVRNLSIFDEENSSRNRKTSEDTQRLETTNF</sequence>
<dbReference type="InterPro" id="IPR004156">
    <property type="entry name" value="OATP"/>
</dbReference>
<feature type="transmembrane region" description="Helical" evidence="8">
    <location>
        <begin position="35"/>
        <end position="55"/>
    </location>
</feature>
<dbReference type="NCBIfam" id="TIGR00805">
    <property type="entry name" value="oat"/>
    <property type="match status" value="1"/>
</dbReference>
<dbReference type="InterPro" id="IPR036058">
    <property type="entry name" value="Kazal_dom_sf"/>
</dbReference>
<dbReference type="GO" id="GO:0043252">
    <property type="term" value="P:sodium-independent organic anion transport"/>
    <property type="evidence" value="ECO:0007669"/>
    <property type="project" value="TreeGrafter"/>
</dbReference>
<feature type="transmembrane region" description="Helical" evidence="8">
    <location>
        <begin position="214"/>
        <end position="242"/>
    </location>
</feature>
<keyword evidence="6 8" id="KW-0472">Membrane</keyword>
<dbReference type="SUPFAM" id="SSF103473">
    <property type="entry name" value="MFS general substrate transporter"/>
    <property type="match status" value="1"/>
</dbReference>
<dbReference type="EMBL" id="AJVK01014540">
    <property type="status" value="NOT_ANNOTATED_CDS"/>
    <property type="molecule type" value="Genomic_DNA"/>
</dbReference>
<feature type="transmembrane region" description="Helical" evidence="8">
    <location>
        <begin position="179"/>
        <end position="202"/>
    </location>
</feature>
<dbReference type="VEuPathDB" id="VectorBase:PPAPM1_010448"/>
<evidence type="ECO:0000256" key="7">
    <source>
        <dbReference type="ARBA" id="ARBA00023157"/>
    </source>
</evidence>
<comment type="subcellular location">
    <subcellularLocation>
        <location evidence="1 8">Cell membrane</location>
        <topology evidence="1 8">Multi-pass membrane protein</topology>
    </subcellularLocation>
</comment>